<proteinExistence type="predicted"/>
<dbReference type="Proteomes" id="UP001215280">
    <property type="component" value="Unassembled WGS sequence"/>
</dbReference>
<evidence type="ECO:0000256" key="1">
    <source>
        <dbReference type="SAM" id="MobiDB-lite"/>
    </source>
</evidence>
<sequence length="487" mass="55042">MAESKDTFKSWAQLCLAPALCSNYAWVDALDLQNKLVKWNEDFDPVPPDLSCVQINKNPWDNFLGGMQSDKEDELTDCDTRSVTPEPATTAECYSSPLTPVPPSPTLTEVANGWPPCLITYSKADRKHFMAQCAEREAKTAAVKQAKDVAIAARRKHVVALTNQACGRLVMRQSTRLHRRKGPTAPQTAGIVHAEDALAADHTIHEVDPDALTPLVDKKGYIVGAIAGAPKGETLWWVHVLRHAQQAMIRLYRNRDFTNLGYEESRVQFGIGFGHLGAWPHKLDCKHVTTEDMVSIEHSIDFRALSAYHNHLYRQIAPKMHASLEQQLNLVQDATTLHMPFPDSVFTTSEILFIDRPQHARKNCEAQYDTMEALTICGEYNWWENRGRLIFWDDCRSILLKPGTTVLFPVGTKHFSFVGVEPGETICVFWQFCHASALRWLAKDCQSDTQFEAEVSDEELEAFKAERLAQPKASMRLYSKLDDHYIF</sequence>
<gene>
    <name evidence="2" type="ORF">DFH07DRAFT_953023</name>
</gene>
<organism evidence="2 3">
    <name type="scientific">Mycena maculata</name>
    <dbReference type="NCBI Taxonomy" id="230809"/>
    <lineage>
        <taxon>Eukaryota</taxon>
        <taxon>Fungi</taxon>
        <taxon>Dikarya</taxon>
        <taxon>Basidiomycota</taxon>
        <taxon>Agaricomycotina</taxon>
        <taxon>Agaricomycetes</taxon>
        <taxon>Agaricomycetidae</taxon>
        <taxon>Agaricales</taxon>
        <taxon>Marasmiineae</taxon>
        <taxon>Mycenaceae</taxon>
        <taxon>Mycena</taxon>
    </lineage>
</organism>
<keyword evidence="3" id="KW-1185">Reference proteome</keyword>
<dbReference type="AlphaFoldDB" id="A0AAD7JXF5"/>
<comment type="caution">
    <text evidence="2">The sequence shown here is derived from an EMBL/GenBank/DDBJ whole genome shotgun (WGS) entry which is preliminary data.</text>
</comment>
<evidence type="ECO:0000313" key="3">
    <source>
        <dbReference type="Proteomes" id="UP001215280"/>
    </source>
</evidence>
<dbReference type="EMBL" id="JARJLG010000019">
    <property type="protein sequence ID" value="KAJ7772557.1"/>
    <property type="molecule type" value="Genomic_DNA"/>
</dbReference>
<name>A0AAD7JXF5_9AGAR</name>
<protein>
    <submittedName>
        <fullName evidence="2">Uncharacterized protein</fullName>
    </submittedName>
</protein>
<evidence type="ECO:0000313" key="2">
    <source>
        <dbReference type="EMBL" id="KAJ7772557.1"/>
    </source>
</evidence>
<feature type="region of interest" description="Disordered" evidence="1">
    <location>
        <begin position="77"/>
        <end position="98"/>
    </location>
</feature>
<accession>A0AAD7JXF5</accession>
<reference evidence="2" key="1">
    <citation type="submission" date="2023-03" db="EMBL/GenBank/DDBJ databases">
        <title>Massive genome expansion in bonnet fungi (Mycena s.s.) driven by repeated elements and novel gene families across ecological guilds.</title>
        <authorList>
            <consortium name="Lawrence Berkeley National Laboratory"/>
            <person name="Harder C.B."/>
            <person name="Miyauchi S."/>
            <person name="Viragh M."/>
            <person name="Kuo A."/>
            <person name="Thoen E."/>
            <person name="Andreopoulos B."/>
            <person name="Lu D."/>
            <person name="Skrede I."/>
            <person name="Drula E."/>
            <person name="Henrissat B."/>
            <person name="Morin E."/>
            <person name="Kohler A."/>
            <person name="Barry K."/>
            <person name="LaButti K."/>
            <person name="Morin E."/>
            <person name="Salamov A."/>
            <person name="Lipzen A."/>
            <person name="Mereny Z."/>
            <person name="Hegedus B."/>
            <person name="Baldrian P."/>
            <person name="Stursova M."/>
            <person name="Weitz H."/>
            <person name="Taylor A."/>
            <person name="Grigoriev I.V."/>
            <person name="Nagy L.G."/>
            <person name="Martin F."/>
            <person name="Kauserud H."/>
        </authorList>
    </citation>
    <scope>NUCLEOTIDE SEQUENCE</scope>
    <source>
        <strain evidence="2">CBHHK188m</strain>
    </source>
</reference>